<dbReference type="NCBIfam" id="NF040576">
    <property type="entry name" value="T2SS_GspM_XpsM"/>
    <property type="match status" value="1"/>
</dbReference>
<evidence type="ECO:0000313" key="1">
    <source>
        <dbReference type="EMBL" id="QKZ04939.1"/>
    </source>
</evidence>
<dbReference type="Pfam" id="PF10741">
    <property type="entry name" value="T2SSM_b"/>
    <property type="match status" value="1"/>
</dbReference>
<dbReference type="AlphaFoldDB" id="A0A7D5D6Z4"/>
<evidence type="ECO:0000313" key="2">
    <source>
        <dbReference type="Proteomes" id="UP000509568"/>
    </source>
</evidence>
<gene>
    <name evidence="1" type="ORF">HWQ56_14545</name>
</gene>
<dbReference type="Proteomes" id="UP000509568">
    <property type="component" value="Chromosome"/>
</dbReference>
<protein>
    <submittedName>
        <fullName evidence="1">General secretion pathway protein GspM</fullName>
    </submittedName>
</protein>
<dbReference type="RefSeq" id="WP_176570945.1">
    <property type="nucleotide sequence ID" value="NZ_CP056030.1"/>
</dbReference>
<proteinExistence type="predicted"/>
<organism evidence="1 2">
    <name type="scientific">Pseudomonas eucalypticola</name>
    <dbReference type="NCBI Taxonomy" id="2599595"/>
    <lineage>
        <taxon>Bacteria</taxon>
        <taxon>Pseudomonadati</taxon>
        <taxon>Pseudomonadota</taxon>
        <taxon>Gammaproteobacteria</taxon>
        <taxon>Pseudomonadales</taxon>
        <taxon>Pseudomonadaceae</taxon>
        <taxon>Pseudomonas</taxon>
    </lineage>
</organism>
<keyword evidence="2" id="KW-1185">Reference proteome</keyword>
<reference evidence="1 2" key="1">
    <citation type="submission" date="2020-06" db="EMBL/GenBank/DDBJ databases">
        <title>Pseudomonas eucalypticola sp. nov., an endophyte of Eucalyptus dunnii leaves with biocontrol ability of eucalyptus leaf blight.</title>
        <authorList>
            <person name="Liu Y."/>
            <person name="Song Z."/>
            <person name="Zeng H."/>
            <person name="Lu M."/>
            <person name="Wang X."/>
            <person name="Lian X."/>
            <person name="Zhang Q."/>
        </authorList>
    </citation>
    <scope>NUCLEOTIDE SEQUENCE [LARGE SCALE GENOMIC DNA]</scope>
    <source>
        <strain evidence="1 2">NP-1</strain>
    </source>
</reference>
<dbReference type="KEGG" id="pez:HWQ56_14545"/>
<name>A0A7D5D6Z4_9PSED</name>
<dbReference type="EMBL" id="CP056030">
    <property type="protein sequence ID" value="QKZ04939.1"/>
    <property type="molecule type" value="Genomic_DNA"/>
</dbReference>
<sequence>MRRALTPRERRVGAWLLVAALLAAFYALVLEPLLITPLQAIDSQMHTLAEQRLRYQRLLAQRPALEQGVQAAQGDDSGLLPGGDPSAVAADLMQQVAQRVKDNEALNGGCQLTQRMPIVAQDQGASPFRQVRLSLDLDCAIQPLTTLLQQLESDQPLLFVDELTVRRATHAPASGGAGRLGVHLLLSGYLSPAPPAQGTP</sequence>
<accession>A0A7D5D6Z4</accession>
<dbReference type="InterPro" id="IPR034756">
    <property type="entry name" value="T2SSM_b"/>
</dbReference>